<gene>
    <name evidence="2" type="ORF">EVG20_g847</name>
</gene>
<name>A0A4Y9ZCE7_9AGAM</name>
<protein>
    <submittedName>
        <fullName evidence="2">Uncharacterized protein</fullName>
    </submittedName>
</protein>
<dbReference type="AlphaFoldDB" id="A0A4Y9ZCE7"/>
<feature type="coiled-coil region" evidence="1">
    <location>
        <begin position="158"/>
        <end position="192"/>
    </location>
</feature>
<sequence length="193" mass="22019">MPASRTASHYSPSSHFIVFICWFAPDDTFTMPNYSTLLPLLIDAQREQEKKEKVRQYGVNMRRQIHMGTEEMLPLVFSKEEVKKKTPRIPDIVARGGQVLTQIGASAQRMAPMVFTPDELSASDPSILNVVERCEFLTAHPLQIPAVRELMRVNKDLICILENELAELRRSQDALEEENQRLKEHIASVSRST</sequence>
<evidence type="ECO:0000313" key="2">
    <source>
        <dbReference type="EMBL" id="TFY72154.1"/>
    </source>
</evidence>
<evidence type="ECO:0000313" key="3">
    <source>
        <dbReference type="Proteomes" id="UP000298327"/>
    </source>
</evidence>
<dbReference type="Proteomes" id="UP000298327">
    <property type="component" value="Unassembled WGS sequence"/>
</dbReference>
<comment type="caution">
    <text evidence="2">The sequence shown here is derived from an EMBL/GenBank/DDBJ whole genome shotgun (WGS) entry which is preliminary data.</text>
</comment>
<organism evidence="2 3">
    <name type="scientific">Dentipellis fragilis</name>
    <dbReference type="NCBI Taxonomy" id="205917"/>
    <lineage>
        <taxon>Eukaryota</taxon>
        <taxon>Fungi</taxon>
        <taxon>Dikarya</taxon>
        <taxon>Basidiomycota</taxon>
        <taxon>Agaricomycotina</taxon>
        <taxon>Agaricomycetes</taxon>
        <taxon>Russulales</taxon>
        <taxon>Hericiaceae</taxon>
        <taxon>Dentipellis</taxon>
    </lineage>
</organism>
<proteinExistence type="predicted"/>
<evidence type="ECO:0000256" key="1">
    <source>
        <dbReference type="SAM" id="Coils"/>
    </source>
</evidence>
<accession>A0A4Y9ZCE7</accession>
<dbReference type="EMBL" id="SEOQ01000023">
    <property type="protein sequence ID" value="TFY72154.1"/>
    <property type="molecule type" value="Genomic_DNA"/>
</dbReference>
<keyword evidence="3" id="KW-1185">Reference proteome</keyword>
<reference evidence="2 3" key="1">
    <citation type="submission" date="2019-02" db="EMBL/GenBank/DDBJ databases">
        <title>Genome sequencing of the rare red list fungi Dentipellis fragilis.</title>
        <authorList>
            <person name="Buettner E."/>
            <person name="Kellner H."/>
        </authorList>
    </citation>
    <scope>NUCLEOTIDE SEQUENCE [LARGE SCALE GENOMIC DNA]</scope>
    <source>
        <strain evidence="2 3">DSM 105465</strain>
    </source>
</reference>
<keyword evidence="1" id="KW-0175">Coiled coil</keyword>